<dbReference type="InterPro" id="IPR001810">
    <property type="entry name" value="F-box_dom"/>
</dbReference>
<keyword evidence="3" id="KW-1185">Reference proteome</keyword>
<evidence type="ECO:0000313" key="3">
    <source>
        <dbReference type="Proteomes" id="UP000664169"/>
    </source>
</evidence>
<dbReference type="EMBL" id="CAJPDQ010000020">
    <property type="protein sequence ID" value="CAF9923952.1"/>
    <property type="molecule type" value="Genomic_DNA"/>
</dbReference>
<protein>
    <recommendedName>
        <fullName evidence="1">F-box domain-containing protein</fullName>
    </recommendedName>
</protein>
<evidence type="ECO:0000259" key="1">
    <source>
        <dbReference type="PROSITE" id="PS50181"/>
    </source>
</evidence>
<reference evidence="2" key="1">
    <citation type="submission" date="2021-03" db="EMBL/GenBank/DDBJ databases">
        <authorList>
            <person name="Tagirdzhanova G."/>
        </authorList>
    </citation>
    <scope>NUCLEOTIDE SEQUENCE</scope>
</reference>
<dbReference type="AlphaFoldDB" id="A0A8H3FEW3"/>
<gene>
    <name evidence="2" type="ORF">GOMPHAMPRED_003498</name>
</gene>
<dbReference type="Proteomes" id="UP000664169">
    <property type="component" value="Unassembled WGS sequence"/>
</dbReference>
<comment type="caution">
    <text evidence="2">The sequence shown here is derived from an EMBL/GenBank/DDBJ whole genome shotgun (WGS) entry which is preliminary data.</text>
</comment>
<evidence type="ECO:0000313" key="2">
    <source>
        <dbReference type="EMBL" id="CAF9923952.1"/>
    </source>
</evidence>
<sequence length="434" mass="49499">MSLLKFPDELLSRVVQDLDLEEVQNFRLASKRCARVGNESLLAASPDGLSINITVASLRKIEGLVKHDCMPKFVKHIRFNAYVLEEMDYRIKGVGGLVNWWINRARPEHKPKNLPPPSIEAYVEAASIQRILLEQEVFFEVLTKLLTRCIRLESFELNATGSTAHFRQWIKNSFPELKSDIFLRKEMIKIDEGASSLAAGDMLSSLRFTPNLSTKLHSIKTRGMPVRLKRWGAAEWGKELLTATLQITSTLRELHLDFRYSNHADLSGKSTCWLLKSSTTFRSLQKLFLDHVIIEKDNMSKFLGRHRRTLAELQCGLLYFCGGDELQYLDFLKYISKNLDLNDFNLGVAQPLIQVKAHEFVKASPQDFQKEISVPAIGGGSMVMAKQKYIYRRLCCGSPFSSNAAKGVKKSLMRVDWSTITDWNKVEQYERSTS</sequence>
<accession>A0A8H3FEW3</accession>
<feature type="domain" description="F-box" evidence="1">
    <location>
        <begin position="1"/>
        <end position="32"/>
    </location>
</feature>
<proteinExistence type="predicted"/>
<name>A0A8H3FEW3_9LECA</name>
<organism evidence="2 3">
    <name type="scientific">Gomphillus americanus</name>
    <dbReference type="NCBI Taxonomy" id="1940652"/>
    <lineage>
        <taxon>Eukaryota</taxon>
        <taxon>Fungi</taxon>
        <taxon>Dikarya</taxon>
        <taxon>Ascomycota</taxon>
        <taxon>Pezizomycotina</taxon>
        <taxon>Lecanoromycetes</taxon>
        <taxon>OSLEUM clade</taxon>
        <taxon>Ostropomycetidae</taxon>
        <taxon>Ostropales</taxon>
        <taxon>Graphidaceae</taxon>
        <taxon>Gomphilloideae</taxon>
        <taxon>Gomphillus</taxon>
    </lineage>
</organism>
<dbReference type="PROSITE" id="PS50181">
    <property type="entry name" value="FBOX"/>
    <property type="match status" value="1"/>
</dbReference>